<evidence type="ECO:0000313" key="2">
    <source>
        <dbReference type="Proteomes" id="UP000076502"/>
    </source>
</evidence>
<dbReference type="AlphaFoldDB" id="A0A154P6Y3"/>
<organism evidence="1 2">
    <name type="scientific">Dufourea novaeangliae</name>
    <name type="common">Sweat bee</name>
    <dbReference type="NCBI Taxonomy" id="178035"/>
    <lineage>
        <taxon>Eukaryota</taxon>
        <taxon>Metazoa</taxon>
        <taxon>Ecdysozoa</taxon>
        <taxon>Arthropoda</taxon>
        <taxon>Hexapoda</taxon>
        <taxon>Insecta</taxon>
        <taxon>Pterygota</taxon>
        <taxon>Neoptera</taxon>
        <taxon>Endopterygota</taxon>
        <taxon>Hymenoptera</taxon>
        <taxon>Apocrita</taxon>
        <taxon>Aculeata</taxon>
        <taxon>Apoidea</taxon>
        <taxon>Anthophila</taxon>
        <taxon>Halictidae</taxon>
        <taxon>Rophitinae</taxon>
        <taxon>Dufourea</taxon>
    </lineage>
</organism>
<protein>
    <submittedName>
        <fullName evidence="1">Uncharacterized protein</fullName>
    </submittedName>
</protein>
<reference evidence="1 2" key="1">
    <citation type="submission" date="2015-07" db="EMBL/GenBank/DDBJ databases">
        <title>The genome of Dufourea novaeangliae.</title>
        <authorList>
            <person name="Pan H."/>
            <person name="Kapheim K."/>
        </authorList>
    </citation>
    <scope>NUCLEOTIDE SEQUENCE [LARGE SCALE GENOMIC DNA]</scope>
    <source>
        <strain evidence="1">0120121106</strain>
        <tissue evidence="1">Whole body</tissue>
    </source>
</reference>
<sequence>MRNVRTSFLLGYSTISHIKNARNTCAKSTLYLPMHVPVEGCFLESGRHKTTFTLARVYD</sequence>
<evidence type="ECO:0000313" key="1">
    <source>
        <dbReference type="EMBL" id="KZC07695.1"/>
    </source>
</evidence>
<dbReference type="EMBL" id="KQ434829">
    <property type="protein sequence ID" value="KZC07695.1"/>
    <property type="molecule type" value="Genomic_DNA"/>
</dbReference>
<keyword evidence="2" id="KW-1185">Reference proteome</keyword>
<proteinExistence type="predicted"/>
<gene>
    <name evidence="1" type="ORF">WN55_08015</name>
</gene>
<name>A0A154P6Y3_DUFNO</name>
<accession>A0A154P6Y3</accession>
<dbReference type="Proteomes" id="UP000076502">
    <property type="component" value="Unassembled WGS sequence"/>
</dbReference>